<reference evidence="3" key="1">
    <citation type="journal article" date="2014" name="Science">
        <title>Ancient hybridizations among the ancestral genomes of bread wheat.</title>
        <authorList>
            <consortium name="International Wheat Genome Sequencing Consortium,"/>
            <person name="Marcussen T."/>
            <person name="Sandve S.R."/>
            <person name="Heier L."/>
            <person name="Spannagl M."/>
            <person name="Pfeifer M."/>
            <person name="Jakobsen K.S."/>
            <person name="Wulff B.B."/>
            <person name="Steuernagel B."/>
            <person name="Mayer K.F."/>
            <person name="Olsen O.A."/>
        </authorList>
    </citation>
    <scope>NUCLEOTIDE SEQUENCE [LARGE SCALE GENOMIC DNA]</scope>
    <source>
        <strain evidence="3">cv. AL8/78</strain>
    </source>
</reference>
<protein>
    <submittedName>
        <fullName evidence="2">Uncharacterized protein</fullName>
    </submittedName>
</protein>
<dbReference type="EnsemblPlants" id="AET1Gv20720600.1">
    <property type="protein sequence ID" value="AET1Gv20720600.1"/>
    <property type="gene ID" value="AET1Gv20720600"/>
</dbReference>
<sequence length="155" mass="16868">RHTGQPRHCPSQAPLTSHQQCACCCRTAALSPHRQCGCSCPTATLSSHRKCAGCCPTVAVSPRRQCAGCHPPIPHLPAPTKRRSRGAQTTAAALSPELPGHQCTGVQRKMKVHSRQTPLKIIARRRRPPPSSSNAKTDERPLVFAETIMYVHARM</sequence>
<proteinExistence type="predicted"/>
<dbReference type="Gramene" id="AET1Gv20720600.1">
    <property type="protein sequence ID" value="AET1Gv20720600.1"/>
    <property type="gene ID" value="AET1Gv20720600"/>
</dbReference>
<reference evidence="2" key="4">
    <citation type="submission" date="2019-03" db="UniProtKB">
        <authorList>
            <consortium name="EnsemblPlants"/>
        </authorList>
    </citation>
    <scope>IDENTIFICATION</scope>
</reference>
<reference evidence="2" key="3">
    <citation type="journal article" date="2017" name="Nature">
        <title>Genome sequence of the progenitor of the wheat D genome Aegilops tauschii.</title>
        <authorList>
            <person name="Luo M.C."/>
            <person name="Gu Y.Q."/>
            <person name="Puiu D."/>
            <person name="Wang H."/>
            <person name="Twardziok S.O."/>
            <person name="Deal K.R."/>
            <person name="Huo N."/>
            <person name="Zhu T."/>
            <person name="Wang L."/>
            <person name="Wang Y."/>
            <person name="McGuire P.E."/>
            <person name="Liu S."/>
            <person name="Long H."/>
            <person name="Ramasamy R.K."/>
            <person name="Rodriguez J.C."/>
            <person name="Van S.L."/>
            <person name="Yuan L."/>
            <person name="Wang Z."/>
            <person name="Xia Z."/>
            <person name="Xiao L."/>
            <person name="Anderson O.D."/>
            <person name="Ouyang S."/>
            <person name="Liang Y."/>
            <person name="Zimin A.V."/>
            <person name="Pertea G."/>
            <person name="Qi P."/>
            <person name="Bennetzen J.L."/>
            <person name="Dai X."/>
            <person name="Dawson M.W."/>
            <person name="Muller H.G."/>
            <person name="Kugler K."/>
            <person name="Rivarola-Duarte L."/>
            <person name="Spannagl M."/>
            <person name="Mayer K.F.X."/>
            <person name="Lu F.H."/>
            <person name="Bevan M.W."/>
            <person name="Leroy P."/>
            <person name="Li P."/>
            <person name="You F.M."/>
            <person name="Sun Q."/>
            <person name="Liu Z."/>
            <person name="Lyons E."/>
            <person name="Wicker T."/>
            <person name="Salzberg S.L."/>
            <person name="Devos K.M."/>
            <person name="Dvorak J."/>
        </authorList>
    </citation>
    <scope>NUCLEOTIDE SEQUENCE [LARGE SCALE GENOMIC DNA]</scope>
    <source>
        <strain evidence="2">cv. AL8/78</strain>
    </source>
</reference>
<reference evidence="2" key="5">
    <citation type="journal article" date="2021" name="G3 (Bethesda)">
        <title>Aegilops tauschii genome assembly Aet v5.0 features greater sequence contiguity and improved annotation.</title>
        <authorList>
            <person name="Wang L."/>
            <person name="Zhu T."/>
            <person name="Rodriguez J.C."/>
            <person name="Deal K.R."/>
            <person name="Dubcovsky J."/>
            <person name="McGuire P.E."/>
            <person name="Lux T."/>
            <person name="Spannagl M."/>
            <person name="Mayer K.F.X."/>
            <person name="Baldrich P."/>
            <person name="Meyers B.C."/>
            <person name="Huo N."/>
            <person name="Gu Y.Q."/>
            <person name="Zhou H."/>
            <person name="Devos K.M."/>
            <person name="Bennetzen J.L."/>
            <person name="Unver T."/>
            <person name="Budak H."/>
            <person name="Gulick P.J."/>
            <person name="Galiba G."/>
            <person name="Kalapos B."/>
            <person name="Nelson D.R."/>
            <person name="Li P."/>
            <person name="You F.M."/>
            <person name="Luo M.C."/>
            <person name="Dvorak J."/>
        </authorList>
    </citation>
    <scope>NUCLEOTIDE SEQUENCE [LARGE SCALE GENOMIC DNA]</scope>
    <source>
        <strain evidence="2">cv. AL8/78</strain>
    </source>
</reference>
<keyword evidence="3" id="KW-1185">Reference proteome</keyword>
<dbReference type="AlphaFoldDB" id="A0A452ZD53"/>
<feature type="region of interest" description="Disordered" evidence="1">
    <location>
        <begin position="77"/>
        <end position="102"/>
    </location>
</feature>
<name>A0A452ZD53_AEGTS</name>
<accession>A0A452ZD53</accession>
<organism evidence="2 3">
    <name type="scientific">Aegilops tauschii subsp. strangulata</name>
    <name type="common">Goatgrass</name>
    <dbReference type="NCBI Taxonomy" id="200361"/>
    <lineage>
        <taxon>Eukaryota</taxon>
        <taxon>Viridiplantae</taxon>
        <taxon>Streptophyta</taxon>
        <taxon>Embryophyta</taxon>
        <taxon>Tracheophyta</taxon>
        <taxon>Spermatophyta</taxon>
        <taxon>Magnoliopsida</taxon>
        <taxon>Liliopsida</taxon>
        <taxon>Poales</taxon>
        <taxon>Poaceae</taxon>
        <taxon>BOP clade</taxon>
        <taxon>Pooideae</taxon>
        <taxon>Triticodae</taxon>
        <taxon>Triticeae</taxon>
        <taxon>Triticinae</taxon>
        <taxon>Aegilops</taxon>
    </lineage>
</organism>
<dbReference type="Proteomes" id="UP000015105">
    <property type="component" value="Chromosome 1D"/>
</dbReference>
<reference evidence="3" key="2">
    <citation type="journal article" date="2017" name="Nat. Plants">
        <title>The Aegilops tauschii genome reveals multiple impacts of transposons.</title>
        <authorList>
            <person name="Zhao G."/>
            <person name="Zou C."/>
            <person name="Li K."/>
            <person name="Wang K."/>
            <person name="Li T."/>
            <person name="Gao L."/>
            <person name="Zhang X."/>
            <person name="Wang H."/>
            <person name="Yang Z."/>
            <person name="Liu X."/>
            <person name="Jiang W."/>
            <person name="Mao L."/>
            <person name="Kong X."/>
            <person name="Jiao Y."/>
            <person name="Jia J."/>
        </authorList>
    </citation>
    <scope>NUCLEOTIDE SEQUENCE [LARGE SCALE GENOMIC DNA]</scope>
    <source>
        <strain evidence="3">cv. AL8/78</strain>
    </source>
</reference>
<evidence type="ECO:0000256" key="1">
    <source>
        <dbReference type="SAM" id="MobiDB-lite"/>
    </source>
</evidence>
<evidence type="ECO:0000313" key="2">
    <source>
        <dbReference type="EnsemblPlants" id="AET1Gv20720600.1"/>
    </source>
</evidence>
<evidence type="ECO:0000313" key="3">
    <source>
        <dbReference type="Proteomes" id="UP000015105"/>
    </source>
</evidence>